<evidence type="ECO:0000313" key="3">
    <source>
        <dbReference type="Proteomes" id="UP001311915"/>
    </source>
</evidence>
<comment type="caution">
    <text evidence="2">The sequence shown here is derived from an EMBL/GenBank/DDBJ whole genome shotgun (WGS) entry which is preliminary data.</text>
</comment>
<evidence type="ECO:0000256" key="1">
    <source>
        <dbReference type="SAM" id="MobiDB-lite"/>
    </source>
</evidence>
<organism evidence="2 3">
    <name type="scientific">Solanum pinnatisectum</name>
    <name type="common">tansyleaf nightshade</name>
    <dbReference type="NCBI Taxonomy" id="50273"/>
    <lineage>
        <taxon>Eukaryota</taxon>
        <taxon>Viridiplantae</taxon>
        <taxon>Streptophyta</taxon>
        <taxon>Embryophyta</taxon>
        <taxon>Tracheophyta</taxon>
        <taxon>Spermatophyta</taxon>
        <taxon>Magnoliopsida</taxon>
        <taxon>eudicotyledons</taxon>
        <taxon>Gunneridae</taxon>
        <taxon>Pentapetalae</taxon>
        <taxon>asterids</taxon>
        <taxon>lamiids</taxon>
        <taxon>Solanales</taxon>
        <taxon>Solanaceae</taxon>
        <taxon>Solanoideae</taxon>
        <taxon>Solaneae</taxon>
        <taxon>Solanum</taxon>
    </lineage>
</organism>
<sequence length="185" mass="20678">MDHPSFNIGILQIIAPNNDRISDSEDPNWAELRSKRLHDPAIMANQSSKKRKSKKEVLASSKAKDAKTQKKRGRKVAPPISRPTLPMNDCSNVQPTQEEIRSLDLPNNSHIPPTQPDTSDVNHEEVQPEEVPGFEEFSSKPPEQLLRRSTRVSSTGSTPPPKRRKVAHPTKNNVSKATQPDEQSN</sequence>
<evidence type="ECO:0000313" key="2">
    <source>
        <dbReference type="EMBL" id="KAK4724833.1"/>
    </source>
</evidence>
<keyword evidence="3" id="KW-1185">Reference proteome</keyword>
<feature type="compositionally biased region" description="Polar residues" evidence="1">
    <location>
        <begin position="105"/>
        <end position="119"/>
    </location>
</feature>
<accession>A0AAV9LH80</accession>
<reference evidence="2 3" key="1">
    <citation type="submission" date="2023-10" db="EMBL/GenBank/DDBJ databases">
        <title>Genome-Wide Identification Analysis in wild type Solanum Pinnatisectum Reveals Some Genes Defensing Phytophthora Infestans.</title>
        <authorList>
            <person name="Sun C."/>
        </authorList>
    </citation>
    <scope>NUCLEOTIDE SEQUENCE [LARGE SCALE GENOMIC DNA]</scope>
    <source>
        <strain evidence="2">LQN</strain>
        <tissue evidence="2">Leaf</tissue>
    </source>
</reference>
<gene>
    <name evidence="2" type="ORF">R3W88_027612</name>
</gene>
<dbReference type="EMBL" id="JAWPEI010000006">
    <property type="protein sequence ID" value="KAK4724833.1"/>
    <property type="molecule type" value="Genomic_DNA"/>
</dbReference>
<proteinExistence type="predicted"/>
<dbReference type="AlphaFoldDB" id="A0AAV9LH80"/>
<feature type="region of interest" description="Disordered" evidence="1">
    <location>
        <begin position="33"/>
        <end position="185"/>
    </location>
</feature>
<feature type="compositionally biased region" description="Polar residues" evidence="1">
    <location>
        <begin position="170"/>
        <end position="185"/>
    </location>
</feature>
<protein>
    <submittedName>
        <fullName evidence="2">Uncharacterized protein</fullName>
    </submittedName>
</protein>
<name>A0AAV9LH80_9SOLN</name>
<dbReference type="Proteomes" id="UP001311915">
    <property type="component" value="Unassembled WGS sequence"/>
</dbReference>